<dbReference type="EMBL" id="CP045483">
    <property type="protein sequence ID" value="QGR20150.1"/>
    <property type="molecule type" value="Genomic_DNA"/>
</dbReference>
<dbReference type="OrthoDB" id="34556at2157"/>
<reference evidence="1 2" key="1">
    <citation type="submission" date="2019-10" db="EMBL/GenBank/DDBJ databases">
        <title>Genome Sequences from Six Type Strain Members of the Archaeal Family Sulfolobaceae: Acidianus ambivalens, Acidianus infernus, Metallosphaera prunae, Stygiolobus azoricus, Sulfolobus metallicus, and Sulfurisphaera ohwakuensis.</title>
        <authorList>
            <person name="Counts J.A."/>
            <person name="Kelly R.M."/>
        </authorList>
    </citation>
    <scope>NUCLEOTIDE SEQUENCE [LARGE SCALE GENOMIC DNA]</scope>
    <source>
        <strain evidence="1 2">FC6</strain>
    </source>
</reference>
<gene>
    <name evidence="1" type="ORF">D1868_09240</name>
</gene>
<sequence length="121" mass="14564">MENFWMYYRGIEKGTKVTYDEFISDHSLKSEVLNSIKNMYNLIRQEVKKRFGIGEIRLSDAIWELAKRKIIKSELIQEYLDVLEAVEKIDMIDDFTIYTMLVRIMEDLEELYFSVIKFKTD</sequence>
<name>A0A650CQN3_9CREN</name>
<dbReference type="Proteomes" id="UP000423396">
    <property type="component" value="Chromosome"/>
</dbReference>
<organism evidence="1 2">
    <name type="scientific">Stygiolobus azoricus</name>
    <dbReference type="NCBI Taxonomy" id="41675"/>
    <lineage>
        <taxon>Archaea</taxon>
        <taxon>Thermoproteota</taxon>
        <taxon>Thermoprotei</taxon>
        <taxon>Sulfolobales</taxon>
        <taxon>Sulfolobaceae</taxon>
        <taxon>Stygiolobus</taxon>
    </lineage>
</organism>
<dbReference type="AlphaFoldDB" id="A0A650CQN3"/>
<keyword evidence="2" id="KW-1185">Reference proteome</keyword>
<protein>
    <submittedName>
        <fullName evidence="1">Uncharacterized protein</fullName>
    </submittedName>
</protein>
<evidence type="ECO:0000313" key="1">
    <source>
        <dbReference type="EMBL" id="QGR20150.1"/>
    </source>
</evidence>
<evidence type="ECO:0000313" key="2">
    <source>
        <dbReference type="Proteomes" id="UP000423396"/>
    </source>
</evidence>
<dbReference type="KEGG" id="sazo:D1868_09240"/>
<dbReference type="RefSeq" id="WP_156007599.1">
    <property type="nucleotide sequence ID" value="NZ_CP045483.1"/>
</dbReference>
<proteinExistence type="predicted"/>
<accession>A0A650CQN3</accession>
<dbReference type="GeneID" id="42799252"/>